<evidence type="ECO:0000256" key="1">
    <source>
        <dbReference type="ARBA" id="ARBA00001031"/>
    </source>
</evidence>
<dbReference type="InterPro" id="IPR035490">
    <property type="entry name" value="GlmS/FrlB_SIS"/>
</dbReference>
<dbReference type="CDD" id="cd05009">
    <property type="entry name" value="SIS_GlmS_GlmD_2"/>
    <property type="match status" value="1"/>
</dbReference>
<reference evidence="11" key="1">
    <citation type="submission" date="2015-11" db="EMBL/GenBank/DDBJ databases">
        <title>De novo transcriptome assembly of four potential Pierce s Disease insect vectors from Arizona vineyards.</title>
        <authorList>
            <person name="Tassone E.E."/>
        </authorList>
    </citation>
    <scope>NUCLEOTIDE SEQUENCE</scope>
</reference>
<dbReference type="EMBL" id="GEBQ01023616">
    <property type="protein sequence ID" value="JAT16361.1"/>
    <property type="molecule type" value="Transcribed_RNA"/>
</dbReference>
<dbReference type="Gene3D" id="3.40.50.10490">
    <property type="entry name" value="Glucose-6-phosphate isomerase like protein, domain 1"/>
    <property type="match status" value="2"/>
</dbReference>
<keyword evidence="5" id="KW-0032">Aminotransferase</keyword>
<dbReference type="SUPFAM" id="SSF56235">
    <property type="entry name" value="N-terminal nucleophile aminohydrolases (Ntn hydrolases)"/>
    <property type="match status" value="1"/>
</dbReference>
<feature type="domain" description="SIS" evidence="10">
    <location>
        <begin position="526"/>
        <end position="667"/>
    </location>
</feature>
<comment type="pathway">
    <text evidence="2">Nucleotide-sugar biosynthesis; UDP-N-acetyl-alpha-D-glucosamine biosynthesis; alpha-D-glucosamine 6-phosphate from D-fructose 6-phosphate: step 1/1.</text>
</comment>
<dbReference type="FunFam" id="3.40.50.10490:FF:000126">
    <property type="entry name" value="Glutamine--fructose-6-phosphate aminotransferase [isomerizing] 1"/>
    <property type="match status" value="1"/>
</dbReference>
<evidence type="ECO:0000256" key="5">
    <source>
        <dbReference type="ARBA" id="ARBA00022576"/>
    </source>
</evidence>
<dbReference type="GO" id="GO:0006487">
    <property type="term" value="P:protein N-linked glycosylation"/>
    <property type="evidence" value="ECO:0007669"/>
    <property type="project" value="TreeGrafter"/>
</dbReference>
<dbReference type="CDD" id="cd00714">
    <property type="entry name" value="GFAT"/>
    <property type="match status" value="1"/>
</dbReference>
<dbReference type="InterPro" id="IPR001347">
    <property type="entry name" value="SIS_dom"/>
</dbReference>
<dbReference type="AlphaFoldDB" id="A0A1B6KY85"/>
<dbReference type="UniPathway" id="UPA00113">
    <property type="reaction ID" value="UER00528"/>
</dbReference>
<keyword evidence="4" id="KW-0597">Phosphoprotein</keyword>
<dbReference type="PROSITE" id="PS51464">
    <property type="entry name" value="SIS"/>
    <property type="match status" value="2"/>
</dbReference>
<dbReference type="Pfam" id="PF13522">
    <property type="entry name" value="GATase_6"/>
    <property type="match status" value="1"/>
</dbReference>
<feature type="domain" description="SIS" evidence="10">
    <location>
        <begin position="355"/>
        <end position="494"/>
    </location>
</feature>
<dbReference type="InterPro" id="IPR029055">
    <property type="entry name" value="Ntn_hydrolases_N"/>
</dbReference>
<dbReference type="EC" id="2.6.1.16" evidence="3"/>
<dbReference type="InterPro" id="IPR035466">
    <property type="entry name" value="GlmS/AgaS_SIS"/>
</dbReference>
<keyword evidence="8" id="KW-0315">Glutamine amidotransferase</keyword>
<dbReference type="PANTHER" id="PTHR10937">
    <property type="entry name" value="GLUCOSAMINE--FRUCTOSE-6-PHOSPHATE AMINOTRANSFERASE, ISOMERIZING"/>
    <property type="match status" value="1"/>
</dbReference>
<evidence type="ECO:0000256" key="2">
    <source>
        <dbReference type="ARBA" id="ARBA00004775"/>
    </source>
</evidence>
<dbReference type="GO" id="GO:0006048">
    <property type="term" value="P:UDP-N-acetylglucosamine biosynthetic process"/>
    <property type="evidence" value="ECO:0007669"/>
    <property type="project" value="UniProtKB-UniPathway"/>
</dbReference>
<dbReference type="CDD" id="cd05008">
    <property type="entry name" value="SIS_GlmS_GlmD_1"/>
    <property type="match status" value="1"/>
</dbReference>
<dbReference type="PANTHER" id="PTHR10937:SF0">
    <property type="entry name" value="GLUTAMINE--FRUCTOSE-6-PHOSPHATE TRANSAMINASE (ISOMERIZING)"/>
    <property type="match status" value="1"/>
</dbReference>
<dbReference type="SUPFAM" id="SSF53697">
    <property type="entry name" value="SIS domain"/>
    <property type="match status" value="1"/>
</dbReference>
<evidence type="ECO:0000256" key="3">
    <source>
        <dbReference type="ARBA" id="ARBA00012916"/>
    </source>
</evidence>
<dbReference type="InterPro" id="IPR047084">
    <property type="entry name" value="GFAT_N"/>
</dbReference>
<evidence type="ECO:0000256" key="6">
    <source>
        <dbReference type="ARBA" id="ARBA00022679"/>
    </source>
</evidence>
<dbReference type="InterPro" id="IPR046348">
    <property type="entry name" value="SIS_dom_sf"/>
</dbReference>
<sequence length="677" mass="75978">MCGIFAYLNYLTPKSRKEILDLLVNGLKRLEYRGYDSAGIALDSPDGKDVSIVKKSGKVQALEDEIISRKDDLDFEGTTTSHVGIAHTRWATHGVPSEVNSHPQRSESTHAFVVVHNGIVTNYKDVKLFLMKKGYQFESETDTEVIAKLVHHIYTQHPEYSFRELVEQVVQQLEGAFALCFKSKHFSGECVATRRGSPLLVGIKTKTRLATDHVPILYSKDHRPHGPQEIPTLIPRSDSTSEFQPLEDKEVEYFFASDASAVIEHTNRVIFLEDDDVAAVKEGKLSIHRLKRSLDDSHAREITTLKMEIQQIMKGNYSSFMQKEIFEQPESVINTMRGRVNFETNTVVLGGIKDYIPEIRRCRRLMLIGCGTSYHSAVATRQLLEELTELPVMVELASDFLDRNTPVFRDDVCFFISQSGETADSLMALRYCKQRGALIIGITNTVGSSICRESHCGVHINAGPEIGVASTKAYTSQFISLVMFALVMSEDRISMQPRRHQIIQGLKELDGQIREVLKNDEKVLELAKDLYQQKSLLIMGRGYNFATCMEGSLKVKELTYMHSEGIMAGELKHGPLALVDKAMPVIMIVTRDPVYVKSMNALQQVTAREGRPIIICENGDDETKSFAYKSVDVPHTVDCLQGILTVIPMQLLSYHIAVLRGCNVDCPRNLAKSVTVE</sequence>
<dbReference type="Pfam" id="PF01380">
    <property type="entry name" value="SIS"/>
    <property type="match status" value="2"/>
</dbReference>
<evidence type="ECO:0000256" key="8">
    <source>
        <dbReference type="ARBA" id="ARBA00022962"/>
    </source>
</evidence>
<dbReference type="NCBIfam" id="NF001484">
    <property type="entry name" value="PRK00331.1"/>
    <property type="match status" value="1"/>
</dbReference>
<gene>
    <name evidence="11" type="ORF">g.39589</name>
</gene>
<keyword evidence="7" id="KW-0677">Repeat</keyword>
<dbReference type="GO" id="GO:0097367">
    <property type="term" value="F:carbohydrate derivative binding"/>
    <property type="evidence" value="ECO:0007669"/>
    <property type="project" value="InterPro"/>
</dbReference>
<dbReference type="GO" id="GO:0004360">
    <property type="term" value="F:glutamine-fructose-6-phosphate transaminase (isomerizing) activity"/>
    <property type="evidence" value="ECO:0007669"/>
    <property type="project" value="UniProtKB-EC"/>
</dbReference>
<dbReference type="Gene3D" id="3.60.20.10">
    <property type="entry name" value="Glutamine Phosphoribosylpyrophosphate, subunit 1, domain 1"/>
    <property type="match status" value="1"/>
</dbReference>
<keyword evidence="6" id="KW-0808">Transferase</keyword>
<dbReference type="GO" id="GO:0006002">
    <property type="term" value="P:fructose 6-phosphate metabolic process"/>
    <property type="evidence" value="ECO:0007669"/>
    <property type="project" value="TreeGrafter"/>
</dbReference>
<accession>A0A1B6KY85</accession>
<name>A0A1B6KY85_9HEMI</name>
<comment type="catalytic activity">
    <reaction evidence="1">
        <text>D-fructose 6-phosphate + L-glutamine = D-glucosamine 6-phosphate + L-glutamate</text>
        <dbReference type="Rhea" id="RHEA:13237"/>
        <dbReference type="ChEBI" id="CHEBI:29985"/>
        <dbReference type="ChEBI" id="CHEBI:58359"/>
        <dbReference type="ChEBI" id="CHEBI:58725"/>
        <dbReference type="ChEBI" id="CHEBI:61527"/>
        <dbReference type="EC" id="2.6.1.16"/>
    </reaction>
</comment>
<evidence type="ECO:0000256" key="7">
    <source>
        <dbReference type="ARBA" id="ARBA00022737"/>
    </source>
</evidence>
<evidence type="ECO:0000256" key="4">
    <source>
        <dbReference type="ARBA" id="ARBA00022553"/>
    </source>
</evidence>
<dbReference type="PROSITE" id="PS51278">
    <property type="entry name" value="GATASE_TYPE_2"/>
    <property type="match status" value="1"/>
</dbReference>
<protein>
    <recommendedName>
        <fullName evidence="3">glutamine--fructose-6-phosphate transaminase (isomerizing)</fullName>
        <ecNumber evidence="3">2.6.1.16</ecNumber>
    </recommendedName>
</protein>
<proteinExistence type="predicted"/>
<dbReference type="FunFam" id="3.40.50.10490:FF:000001">
    <property type="entry name" value="Glutamine--fructose-6-phosphate aminotransferase [isomerizing]"/>
    <property type="match status" value="1"/>
</dbReference>
<dbReference type="InterPro" id="IPR017932">
    <property type="entry name" value="GATase_2_dom"/>
</dbReference>
<evidence type="ECO:0000259" key="10">
    <source>
        <dbReference type="PROSITE" id="PS51464"/>
    </source>
</evidence>
<organism evidence="11">
    <name type="scientific">Graphocephala atropunctata</name>
    <dbReference type="NCBI Taxonomy" id="36148"/>
    <lineage>
        <taxon>Eukaryota</taxon>
        <taxon>Metazoa</taxon>
        <taxon>Ecdysozoa</taxon>
        <taxon>Arthropoda</taxon>
        <taxon>Hexapoda</taxon>
        <taxon>Insecta</taxon>
        <taxon>Pterygota</taxon>
        <taxon>Neoptera</taxon>
        <taxon>Paraneoptera</taxon>
        <taxon>Hemiptera</taxon>
        <taxon>Auchenorrhyncha</taxon>
        <taxon>Membracoidea</taxon>
        <taxon>Cicadellidae</taxon>
        <taxon>Cicadellinae</taxon>
        <taxon>Cicadellini</taxon>
        <taxon>Graphocephala</taxon>
    </lineage>
</organism>
<dbReference type="InterPro" id="IPR005855">
    <property type="entry name" value="GFAT"/>
</dbReference>
<evidence type="ECO:0000259" key="9">
    <source>
        <dbReference type="PROSITE" id="PS51278"/>
    </source>
</evidence>
<evidence type="ECO:0000313" key="11">
    <source>
        <dbReference type="EMBL" id="JAT16361.1"/>
    </source>
</evidence>
<dbReference type="NCBIfam" id="TIGR01135">
    <property type="entry name" value="glmS"/>
    <property type="match status" value="1"/>
</dbReference>
<feature type="domain" description="Glutamine amidotransferase type-2" evidence="9">
    <location>
        <begin position="2"/>
        <end position="283"/>
    </location>
</feature>